<accession>A0A450W2F4</accession>
<dbReference type="EMBL" id="CAADFK010000019">
    <property type="protein sequence ID" value="VFK11076.1"/>
    <property type="molecule type" value="Genomic_DNA"/>
</dbReference>
<proteinExistence type="predicted"/>
<reference evidence="2" key="1">
    <citation type="submission" date="2019-02" db="EMBL/GenBank/DDBJ databases">
        <authorList>
            <person name="Gruber-Vodicka R. H."/>
            <person name="Seah K. B. B."/>
        </authorList>
    </citation>
    <scope>NUCLEOTIDE SEQUENCE</scope>
    <source>
        <strain evidence="2">BECK_S313</strain>
    </source>
</reference>
<protein>
    <submittedName>
        <fullName evidence="2">Uncharacterized protein</fullName>
    </submittedName>
</protein>
<organism evidence="2">
    <name type="scientific">Candidatus Kentrum sp. LPFa</name>
    <dbReference type="NCBI Taxonomy" id="2126335"/>
    <lineage>
        <taxon>Bacteria</taxon>
        <taxon>Pseudomonadati</taxon>
        <taxon>Pseudomonadota</taxon>
        <taxon>Gammaproteobacteria</taxon>
        <taxon>Candidatus Kentrum</taxon>
    </lineage>
</organism>
<sequence>MFRMNRVDSLFVVGMILFSVYANFAARADAPLPGRLFFSEEERRQLDRVREEAKKREHSATEKKQGSGTKSFHINGIIMRSDGPDAFWINGAPVSKNDASRKGIHVIEQPDNTLKIGFPCGANDVRVKPGQEVICREDDTSSVR</sequence>
<gene>
    <name evidence="2" type="ORF">BECKLPF1236B_GA0070989_101917</name>
</gene>
<dbReference type="AlphaFoldDB" id="A0A450W2F4"/>
<evidence type="ECO:0000313" key="2">
    <source>
        <dbReference type="EMBL" id="VFK11076.1"/>
    </source>
</evidence>
<evidence type="ECO:0000256" key="1">
    <source>
        <dbReference type="SAM" id="MobiDB-lite"/>
    </source>
</evidence>
<name>A0A450W2F4_9GAMM</name>
<feature type="compositionally biased region" description="Basic and acidic residues" evidence="1">
    <location>
        <begin position="48"/>
        <end position="65"/>
    </location>
</feature>
<feature type="region of interest" description="Disordered" evidence="1">
    <location>
        <begin position="48"/>
        <end position="74"/>
    </location>
</feature>